<dbReference type="PANTHER" id="PTHR30008">
    <property type="entry name" value="EXODEOXYRIBONUCLEASE 7 LARGE SUBUNIT"/>
    <property type="match status" value="1"/>
</dbReference>
<dbReference type="EMBL" id="CACRUF010000011">
    <property type="protein sequence ID" value="VYT78291.1"/>
    <property type="molecule type" value="Genomic_DNA"/>
</dbReference>
<dbReference type="GO" id="GO:0003676">
    <property type="term" value="F:nucleic acid binding"/>
    <property type="evidence" value="ECO:0007669"/>
    <property type="project" value="InterPro"/>
</dbReference>
<dbReference type="EC" id="3.1.11.6" evidence="5"/>
<dbReference type="Pfam" id="PF13742">
    <property type="entry name" value="tRNA_anti_2"/>
    <property type="match status" value="1"/>
</dbReference>
<reference evidence="9" key="1">
    <citation type="submission" date="2019-11" db="EMBL/GenBank/DDBJ databases">
        <authorList>
            <person name="Feng L."/>
        </authorList>
    </citation>
    <scope>NUCLEOTIDE SEQUENCE</scope>
    <source>
        <strain evidence="9">VdisparLFYP95</strain>
    </source>
</reference>
<comment type="function">
    <text evidence="5">Bidirectionally degrades single-stranded DNA into large acid-insoluble oligonucleotides, which are then degraded further into small acid-soluble oligonucleotides.</text>
</comment>
<name>A0A6N2ZG94_9FIRM</name>
<dbReference type="RefSeq" id="WP_156719127.1">
    <property type="nucleotide sequence ID" value="NZ_CACRUF010000011.1"/>
</dbReference>
<dbReference type="PANTHER" id="PTHR30008:SF0">
    <property type="entry name" value="EXODEOXYRIBONUCLEASE 7 LARGE SUBUNIT"/>
    <property type="match status" value="1"/>
</dbReference>
<evidence type="ECO:0000256" key="2">
    <source>
        <dbReference type="ARBA" id="ARBA00022722"/>
    </source>
</evidence>
<comment type="similarity">
    <text evidence="5 6">Belongs to the XseA family.</text>
</comment>
<comment type="subunit">
    <text evidence="5">Heterooligomer composed of large and small subunits.</text>
</comment>
<dbReference type="Pfam" id="PF02601">
    <property type="entry name" value="Exonuc_VII_L"/>
    <property type="match status" value="1"/>
</dbReference>
<comment type="subcellular location">
    <subcellularLocation>
        <location evidence="5 6">Cytoplasm</location>
    </subcellularLocation>
</comment>
<keyword evidence="3 5" id="KW-0378">Hydrolase</keyword>
<sequence>MNVLTITQLNNLIKRTLDREYLLKNLYVSGTIINAKRHSSGHMYFSLKDEESAIDVTMWSSTVMQKGLANAIQNGLLVTVKASVNFYNKMGRLNLIASDMQIGSKSPLQIEFDALKRELTALGYFDDSHKQNLPYMASCIGIVTSQSGAVLHDILHVSERRNPLIQFKLFSVPVQGNTAGPVIAKGIAAADADPEVDLIIVGRGGGSMEDLWCFNDRAVVEAIYTANTPVISAVGHETDYTLCDYVADARGATPSHAAEMAVLPIITLQDQLTEKEEYLHEFIRYTLQQKRTDLTLLFNRRLGIPALQFLHKQKTHLQELSQSLTNATKERCNTEKHSLALLAQQLESLNPLQMMVKGFAKVEHNDKPITSVTQLHPKDDIRVTLADGYVNATVKEAHKDGRITKKL</sequence>
<protein>
    <recommendedName>
        <fullName evidence="5">Exodeoxyribonuclease 7 large subunit</fullName>
        <ecNumber evidence="5">3.1.11.6</ecNumber>
    </recommendedName>
    <alternativeName>
        <fullName evidence="5">Exodeoxyribonuclease VII large subunit</fullName>
        <shortName evidence="5">Exonuclease VII large subunit</shortName>
    </alternativeName>
</protein>
<dbReference type="GO" id="GO:0008855">
    <property type="term" value="F:exodeoxyribonuclease VII activity"/>
    <property type="evidence" value="ECO:0007669"/>
    <property type="project" value="UniProtKB-UniRule"/>
</dbReference>
<keyword evidence="2 5" id="KW-0540">Nuclease</keyword>
<evidence type="ECO:0000313" key="9">
    <source>
        <dbReference type="EMBL" id="VYT78291.1"/>
    </source>
</evidence>
<accession>A0A6N2ZG94</accession>
<dbReference type="NCBIfam" id="TIGR00237">
    <property type="entry name" value="xseA"/>
    <property type="match status" value="1"/>
</dbReference>
<dbReference type="HAMAP" id="MF_00378">
    <property type="entry name" value="Exonuc_7_L"/>
    <property type="match status" value="1"/>
</dbReference>
<comment type="catalytic activity">
    <reaction evidence="5 6">
        <text>Exonucleolytic cleavage in either 5'- to 3'- or 3'- to 5'-direction to yield nucleoside 5'-phosphates.</text>
        <dbReference type="EC" id="3.1.11.6"/>
    </reaction>
</comment>
<evidence type="ECO:0000259" key="7">
    <source>
        <dbReference type="Pfam" id="PF02601"/>
    </source>
</evidence>
<evidence type="ECO:0000259" key="8">
    <source>
        <dbReference type="Pfam" id="PF13742"/>
    </source>
</evidence>
<organism evidence="9">
    <name type="scientific">Veillonella dispar</name>
    <dbReference type="NCBI Taxonomy" id="39778"/>
    <lineage>
        <taxon>Bacteria</taxon>
        <taxon>Bacillati</taxon>
        <taxon>Bacillota</taxon>
        <taxon>Negativicutes</taxon>
        <taxon>Veillonellales</taxon>
        <taxon>Veillonellaceae</taxon>
        <taxon>Veillonella</taxon>
    </lineage>
</organism>
<evidence type="ECO:0000256" key="1">
    <source>
        <dbReference type="ARBA" id="ARBA00022490"/>
    </source>
</evidence>
<proteinExistence type="inferred from homology"/>
<evidence type="ECO:0000256" key="5">
    <source>
        <dbReference type="HAMAP-Rule" id="MF_00378"/>
    </source>
</evidence>
<dbReference type="InterPro" id="IPR025824">
    <property type="entry name" value="OB-fold_nuc-bd_dom"/>
</dbReference>
<feature type="domain" description="OB-fold nucleic acid binding" evidence="8">
    <location>
        <begin position="4"/>
        <end position="101"/>
    </location>
</feature>
<keyword evidence="4 5" id="KW-0269">Exonuclease</keyword>
<feature type="domain" description="Exonuclease VII large subunit C-terminal" evidence="7">
    <location>
        <begin position="124"/>
        <end position="340"/>
    </location>
</feature>
<evidence type="ECO:0000256" key="6">
    <source>
        <dbReference type="RuleBase" id="RU004355"/>
    </source>
</evidence>
<dbReference type="AlphaFoldDB" id="A0A6N2ZG94"/>
<keyword evidence="1 5" id="KW-0963">Cytoplasm</keyword>
<dbReference type="GO" id="GO:0005737">
    <property type="term" value="C:cytoplasm"/>
    <property type="evidence" value="ECO:0007669"/>
    <property type="project" value="UniProtKB-SubCell"/>
</dbReference>
<dbReference type="GO" id="GO:0009318">
    <property type="term" value="C:exodeoxyribonuclease VII complex"/>
    <property type="evidence" value="ECO:0007669"/>
    <property type="project" value="UniProtKB-UniRule"/>
</dbReference>
<evidence type="ECO:0000256" key="3">
    <source>
        <dbReference type="ARBA" id="ARBA00022801"/>
    </source>
</evidence>
<evidence type="ECO:0000256" key="4">
    <source>
        <dbReference type="ARBA" id="ARBA00022839"/>
    </source>
</evidence>
<dbReference type="InterPro" id="IPR020579">
    <property type="entry name" value="Exonuc_VII_lsu_C"/>
</dbReference>
<dbReference type="GO" id="GO:0006308">
    <property type="term" value="P:DNA catabolic process"/>
    <property type="evidence" value="ECO:0007669"/>
    <property type="project" value="UniProtKB-UniRule"/>
</dbReference>
<gene>
    <name evidence="5 9" type="primary">xseA</name>
    <name evidence="9" type="ORF">VDLFYP95_00713</name>
</gene>
<dbReference type="InterPro" id="IPR003753">
    <property type="entry name" value="Exonuc_VII_L"/>
</dbReference>
<dbReference type="CDD" id="cd04489">
    <property type="entry name" value="ExoVII_LU_OBF"/>
    <property type="match status" value="1"/>
</dbReference>